<feature type="domain" description="SF4 helicase" evidence="1">
    <location>
        <begin position="1"/>
        <end position="160"/>
    </location>
</feature>
<dbReference type="GO" id="GO:0003678">
    <property type="term" value="F:DNA helicase activity"/>
    <property type="evidence" value="ECO:0007669"/>
    <property type="project" value="InterPro"/>
</dbReference>
<organism evidence="2">
    <name type="scientific">marine sediment metagenome</name>
    <dbReference type="NCBI Taxonomy" id="412755"/>
    <lineage>
        <taxon>unclassified sequences</taxon>
        <taxon>metagenomes</taxon>
        <taxon>ecological metagenomes</taxon>
    </lineage>
</organism>
<dbReference type="Pfam" id="PF03796">
    <property type="entry name" value="DnaB_C"/>
    <property type="match status" value="1"/>
</dbReference>
<comment type="caution">
    <text evidence="2">The sequence shown here is derived from an EMBL/GenBank/DDBJ whole genome shotgun (WGS) entry which is preliminary data.</text>
</comment>
<proteinExistence type="predicted"/>
<gene>
    <name evidence="2" type="ORF">LCGC14_2769220</name>
</gene>
<evidence type="ECO:0000259" key="1">
    <source>
        <dbReference type="PROSITE" id="PS51199"/>
    </source>
</evidence>
<dbReference type="GO" id="GO:0005524">
    <property type="term" value="F:ATP binding"/>
    <property type="evidence" value="ECO:0007669"/>
    <property type="project" value="InterPro"/>
</dbReference>
<accession>A0A0F9BN78</accession>
<evidence type="ECO:0000313" key="2">
    <source>
        <dbReference type="EMBL" id="KKK85841.1"/>
    </source>
</evidence>
<reference evidence="2" key="1">
    <citation type="journal article" date="2015" name="Nature">
        <title>Complex archaea that bridge the gap between prokaryotes and eukaryotes.</title>
        <authorList>
            <person name="Spang A."/>
            <person name="Saw J.H."/>
            <person name="Jorgensen S.L."/>
            <person name="Zaremba-Niedzwiedzka K."/>
            <person name="Martijn J."/>
            <person name="Lind A.E."/>
            <person name="van Eijk R."/>
            <person name="Schleper C."/>
            <person name="Guy L."/>
            <person name="Ettema T.J."/>
        </authorList>
    </citation>
    <scope>NUCLEOTIDE SEQUENCE</scope>
</reference>
<dbReference type="PANTHER" id="PTHR30153:SF2">
    <property type="entry name" value="REPLICATIVE DNA HELICASE"/>
    <property type="match status" value="1"/>
</dbReference>
<dbReference type="Gene3D" id="3.40.50.300">
    <property type="entry name" value="P-loop containing nucleotide triphosphate hydrolases"/>
    <property type="match status" value="1"/>
</dbReference>
<dbReference type="InterPro" id="IPR007694">
    <property type="entry name" value="DNA_helicase_DnaB-like_C"/>
</dbReference>
<sequence length="161" mass="18396">MVDDDSYLTPDSIRGRLQEVSQKETIACIVVDYLQLMSLRKPVENRQAEVAEISRELKAIAKEFDLPVIALSQLNRNVEFRESARPRMSDLRESGAMEQDASKIILIHRPSYNNMSIDPDAEDTGEAELIIVKNRRGPRGIIHCAFIKEWTSFCDLPTEEF</sequence>
<dbReference type="EMBL" id="LAZR01051124">
    <property type="protein sequence ID" value="KKK85841.1"/>
    <property type="molecule type" value="Genomic_DNA"/>
</dbReference>
<name>A0A0F9BN78_9ZZZZ</name>
<dbReference type="PANTHER" id="PTHR30153">
    <property type="entry name" value="REPLICATIVE DNA HELICASE DNAB"/>
    <property type="match status" value="1"/>
</dbReference>
<dbReference type="PROSITE" id="PS51199">
    <property type="entry name" value="SF4_HELICASE"/>
    <property type="match status" value="1"/>
</dbReference>
<dbReference type="InterPro" id="IPR027417">
    <property type="entry name" value="P-loop_NTPase"/>
</dbReference>
<dbReference type="AlphaFoldDB" id="A0A0F9BN78"/>
<dbReference type="GO" id="GO:0005829">
    <property type="term" value="C:cytosol"/>
    <property type="evidence" value="ECO:0007669"/>
    <property type="project" value="TreeGrafter"/>
</dbReference>
<protein>
    <recommendedName>
        <fullName evidence="1">SF4 helicase domain-containing protein</fullName>
    </recommendedName>
</protein>
<dbReference type="GO" id="GO:0006260">
    <property type="term" value="P:DNA replication"/>
    <property type="evidence" value="ECO:0007669"/>
    <property type="project" value="InterPro"/>
</dbReference>
<dbReference type="SUPFAM" id="SSF52540">
    <property type="entry name" value="P-loop containing nucleoside triphosphate hydrolases"/>
    <property type="match status" value="1"/>
</dbReference>